<organism evidence="1">
    <name type="scientific">Arundo donax</name>
    <name type="common">Giant reed</name>
    <name type="synonym">Donax arundinaceus</name>
    <dbReference type="NCBI Taxonomy" id="35708"/>
    <lineage>
        <taxon>Eukaryota</taxon>
        <taxon>Viridiplantae</taxon>
        <taxon>Streptophyta</taxon>
        <taxon>Embryophyta</taxon>
        <taxon>Tracheophyta</taxon>
        <taxon>Spermatophyta</taxon>
        <taxon>Magnoliopsida</taxon>
        <taxon>Liliopsida</taxon>
        <taxon>Poales</taxon>
        <taxon>Poaceae</taxon>
        <taxon>PACMAD clade</taxon>
        <taxon>Arundinoideae</taxon>
        <taxon>Arundineae</taxon>
        <taxon>Arundo</taxon>
    </lineage>
</organism>
<evidence type="ECO:0000313" key="1">
    <source>
        <dbReference type="EMBL" id="JAE11707.1"/>
    </source>
</evidence>
<dbReference type="EMBL" id="GBRH01186189">
    <property type="protein sequence ID" value="JAE11707.1"/>
    <property type="molecule type" value="Transcribed_RNA"/>
</dbReference>
<proteinExistence type="predicted"/>
<dbReference type="AlphaFoldDB" id="A0A0A9FH92"/>
<reference evidence="1" key="2">
    <citation type="journal article" date="2015" name="Data Brief">
        <title>Shoot transcriptome of the giant reed, Arundo donax.</title>
        <authorList>
            <person name="Barrero R.A."/>
            <person name="Guerrero F.D."/>
            <person name="Moolhuijzen P."/>
            <person name="Goolsby J.A."/>
            <person name="Tidwell J."/>
            <person name="Bellgard S.E."/>
            <person name="Bellgard M.I."/>
        </authorList>
    </citation>
    <scope>NUCLEOTIDE SEQUENCE</scope>
    <source>
        <tissue evidence="1">Shoot tissue taken approximately 20 cm above the soil surface</tissue>
    </source>
</reference>
<protein>
    <submittedName>
        <fullName evidence="1">Uncharacterized protein</fullName>
    </submittedName>
</protein>
<reference evidence="1" key="1">
    <citation type="submission" date="2014-09" db="EMBL/GenBank/DDBJ databases">
        <authorList>
            <person name="Magalhaes I.L.F."/>
            <person name="Oliveira U."/>
            <person name="Santos F.R."/>
            <person name="Vidigal T.H.D.A."/>
            <person name="Brescovit A.D."/>
            <person name="Santos A.J."/>
        </authorList>
    </citation>
    <scope>NUCLEOTIDE SEQUENCE</scope>
    <source>
        <tissue evidence="1">Shoot tissue taken approximately 20 cm above the soil surface</tissue>
    </source>
</reference>
<accession>A0A0A9FH92</accession>
<sequence>MWERYCRAVSAIVYVPFMFDLMHLQ</sequence>
<name>A0A0A9FH92_ARUDO</name>